<accession>A0A0F9U7Y7</accession>
<dbReference type="InterPro" id="IPR001451">
    <property type="entry name" value="Hexapep"/>
</dbReference>
<dbReference type="PANTHER" id="PTHR43360">
    <property type="entry name" value="CARBON DIOXIDE CONCENTRATING MECHANISM PROTEIN CCMM"/>
    <property type="match status" value="1"/>
</dbReference>
<dbReference type="InterPro" id="IPR011004">
    <property type="entry name" value="Trimer_LpxA-like_sf"/>
</dbReference>
<dbReference type="SUPFAM" id="SSF51161">
    <property type="entry name" value="Trimeric LpxA-like enzymes"/>
    <property type="match status" value="1"/>
</dbReference>
<dbReference type="PANTHER" id="PTHR43360:SF1">
    <property type="entry name" value="CARBOXYSOME ASSEMBLY PROTEIN CCMM"/>
    <property type="match status" value="1"/>
</dbReference>
<dbReference type="Gene3D" id="2.160.10.10">
    <property type="entry name" value="Hexapeptide repeat proteins"/>
    <property type="match status" value="1"/>
</dbReference>
<dbReference type="AlphaFoldDB" id="A0A0F9U7Y7"/>
<reference evidence="1" key="1">
    <citation type="journal article" date="2015" name="Nature">
        <title>Complex archaea that bridge the gap between prokaryotes and eukaryotes.</title>
        <authorList>
            <person name="Spang A."/>
            <person name="Saw J.H."/>
            <person name="Jorgensen S.L."/>
            <person name="Zaremba-Niedzwiedzka K."/>
            <person name="Martijn J."/>
            <person name="Lind A.E."/>
            <person name="van Eijk R."/>
            <person name="Schleper C."/>
            <person name="Guy L."/>
            <person name="Ettema T.J."/>
        </authorList>
    </citation>
    <scope>NUCLEOTIDE SEQUENCE</scope>
</reference>
<protein>
    <recommendedName>
        <fullName evidence="2">Carbonate dehydratase</fullName>
    </recommendedName>
</protein>
<comment type="caution">
    <text evidence="1">The sequence shown here is derived from an EMBL/GenBank/DDBJ whole genome shotgun (WGS) entry which is preliminary data.</text>
</comment>
<evidence type="ECO:0008006" key="2">
    <source>
        <dbReference type="Google" id="ProtNLM"/>
    </source>
</evidence>
<organism evidence="1">
    <name type="scientific">marine sediment metagenome</name>
    <dbReference type="NCBI Taxonomy" id="412755"/>
    <lineage>
        <taxon>unclassified sequences</taxon>
        <taxon>metagenomes</taxon>
        <taxon>ecological metagenomes</taxon>
    </lineage>
</organism>
<sequence length="191" mass="20324">MERNLQTRIRPNPSGDWPEIDPTAYIDPTAQVIGRVRIGPRVFVGPNAVIRADEVPAGGDVKPIVVEAECNVQDGVIVHALAGSGVTIGQRTSLAHGAIVHGPCSLGERCFVGFGAVVFRANVSAGAFIAARAVVEDVDIPPETFVPPLTLISQDQLGQLRKTNPRQRDFMQGVIQTNLQLAEGYLASAQP</sequence>
<name>A0A0F9U7Y7_9ZZZZ</name>
<dbReference type="Pfam" id="PF00132">
    <property type="entry name" value="Hexapep"/>
    <property type="match status" value="2"/>
</dbReference>
<dbReference type="InterPro" id="IPR052265">
    <property type="entry name" value="Gamma-CA"/>
</dbReference>
<dbReference type="EMBL" id="LAZR01000807">
    <property type="protein sequence ID" value="KKN57366.1"/>
    <property type="molecule type" value="Genomic_DNA"/>
</dbReference>
<proteinExistence type="predicted"/>
<evidence type="ECO:0000313" key="1">
    <source>
        <dbReference type="EMBL" id="KKN57366.1"/>
    </source>
</evidence>
<gene>
    <name evidence="1" type="ORF">LCGC14_0563090</name>
</gene>